<reference evidence="1 2" key="1">
    <citation type="submission" date="2018-09" db="EMBL/GenBank/DDBJ databases">
        <authorList>
            <person name="Li J."/>
        </authorList>
    </citation>
    <scope>NUCLEOTIDE SEQUENCE [LARGE SCALE GENOMIC DNA]</scope>
    <source>
        <strain evidence="1 2">2129</strain>
    </source>
</reference>
<dbReference type="EMBL" id="CP032514">
    <property type="protein sequence ID" value="AYD89059.1"/>
    <property type="molecule type" value="Genomic_DNA"/>
</dbReference>
<protein>
    <recommendedName>
        <fullName evidence="3">DUF2993 domain-containing protein</fullName>
    </recommendedName>
</protein>
<proteinExistence type="predicted"/>
<evidence type="ECO:0008006" key="3">
    <source>
        <dbReference type="Google" id="ProtNLM"/>
    </source>
</evidence>
<evidence type="ECO:0000313" key="2">
    <source>
        <dbReference type="Proteomes" id="UP000273001"/>
    </source>
</evidence>
<evidence type="ECO:0000313" key="1">
    <source>
        <dbReference type="EMBL" id="AYD89059.1"/>
    </source>
</evidence>
<accession>A0ABN5PPV1</accession>
<dbReference type="RefSeq" id="WP_120203374.1">
    <property type="nucleotide sequence ID" value="NZ_CP032514.1"/>
</dbReference>
<gene>
    <name evidence="1" type="ORF">D5R93_01500</name>
</gene>
<name>A0ABN5PPV1_9ACTO</name>
<sequence length="164" mass="16043">MRQVGLRAPVTAASVDISATVPWEQVGAAMEEASFPGVSSDLFSGTDVAVTADQVGTSAQDPGSATASASILGQEVEIGLVPAVGEDGGLALDITSVSLGGSQEETGTGLGAVGDLAASLALEGSQVEVPAELLPGGLGLSGAIVAPEGLRVRLEGEDVALSQM</sequence>
<keyword evidence="2" id="KW-1185">Reference proteome</keyword>
<dbReference type="Proteomes" id="UP000273001">
    <property type="component" value="Chromosome"/>
</dbReference>
<organism evidence="1 2">
    <name type="scientific">Actinomyces lilanjuaniae</name>
    <dbReference type="NCBI Taxonomy" id="2321394"/>
    <lineage>
        <taxon>Bacteria</taxon>
        <taxon>Bacillati</taxon>
        <taxon>Actinomycetota</taxon>
        <taxon>Actinomycetes</taxon>
        <taxon>Actinomycetales</taxon>
        <taxon>Actinomycetaceae</taxon>
        <taxon>Actinomyces</taxon>
    </lineage>
</organism>